<proteinExistence type="predicted"/>
<dbReference type="Proteomes" id="UP000316621">
    <property type="component" value="Chromosome 1"/>
</dbReference>
<sequence length="148" mass="16764">MGTNEVKILNNFMIEDNFSFIPFKDLDSRSANTYLTDFVGRADQPHKSSTHEESQWSALYGNYSFSSTNATKVLFNLSIPELLDIKERVTAGAKGIATRSLLIHFESNLFMVTSPLSENTVENDWQYWHWVATPLAPAVTQRTIRACP</sequence>
<keyword evidence="2" id="KW-1185">Reference proteome</keyword>
<dbReference type="EMBL" id="CM010715">
    <property type="protein sequence ID" value="RZC47549.1"/>
    <property type="molecule type" value="Genomic_DNA"/>
</dbReference>
<dbReference type="AlphaFoldDB" id="A0A4Y7IJC4"/>
<name>A0A4Y7IJC4_PAPSO</name>
<gene>
    <name evidence="1" type="ORF">C5167_040498</name>
</gene>
<evidence type="ECO:0000313" key="1">
    <source>
        <dbReference type="EMBL" id="RZC47549.1"/>
    </source>
</evidence>
<organism evidence="1 2">
    <name type="scientific">Papaver somniferum</name>
    <name type="common">Opium poppy</name>
    <dbReference type="NCBI Taxonomy" id="3469"/>
    <lineage>
        <taxon>Eukaryota</taxon>
        <taxon>Viridiplantae</taxon>
        <taxon>Streptophyta</taxon>
        <taxon>Embryophyta</taxon>
        <taxon>Tracheophyta</taxon>
        <taxon>Spermatophyta</taxon>
        <taxon>Magnoliopsida</taxon>
        <taxon>Ranunculales</taxon>
        <taxon>Papaveraceae</taxon>
        <taxon>Papaveroideae</taxon>
        <taxon>Papaver</taxon>
    </lineage>
</organism>
<accession>A0A4Y7IJC4</accession>
<evidence type="ECO:0000313" key="2">
    <source>
        <dbReference type="Proteomes" id="UP000316621"/>
    </source>
</evidence>
<reference evidence="1 2" key="1">
    <citation type="journal article" date="2018" name="Science">
        <title>The opium poppy genome and morphinan production.</title>
        <authorList>
            <person name="Guo L."/>
            <person name="Winzer T."/>
            <person name="Yang X."/>
            <person name="Li Y."/>
            <person name="Ning Z."/>
            <person name="He Z."/>
            <person name="Teodor R."/>
            <person name="Lu Y."/>
            <person name="Bowser T.A."/>
            <person name="Graham I.A."/>
            <person name="Ye K."/>
        </authorList>
    </citation>
    <scope>NUCLEOTIDE SEQUENCE [LARGE SCALE GENOMIC DNA]</scope>
    <source>
        <strain evidence="2">cv. HN1</strain>
        <tissue evidence="1">Leaves</tissue>
    </source>
</reference>
<dbReference type="Gramene" id="RZC47549">
    <property type="protein sequence ID" value="RZC47549"/>
    <property type="gene ID" value="C5167_040498"/>
</dbReference>
<protein>
    <submittedName>
        <fullName evidence="1">Uncharacterized protein</fullName>
    </submittedName>
</protein>